<keyword evidence="3" id="KW-1185">Reference proteome</keyword>
<dbReference type="InterPro" id="IPR016040">
    <property type="entry name" value="NAD(P)-bd_dom"/>
</dbReference>
<protein>
    <recommendedName>
        <fullName evidence="1">NAD(P)-binding domain-containing protein</fullName>
    </recommendedName>
</protein>
<evidence type="ECO:0000259" key="1">
    <source>
        <dbReference type="Pfam" id="PF13460"/>
    </source>
</evidence>
<dbReference type="OrthoDB" id="9975943at2759"/>
<dbReference type="Pfam" id="PF13460">
    <property type="entry name" value="NAD_binding_10"/>
    <property type="match status" value="1"/>
</dbReference>
<organism evidence="2 3">
    <name type="scientific">Phellinidium pouzarii</name>
    <dbReference type="NCBI Taxonomy" id="167371"/>
    <lineage>
        <taxon>Eukaryota</taxon>
        <taxon>Fungi</taxon>
        <taxon>Dikarya</taxon>
        <taxon>Basidiomycota</taxon>
        <taxon>Agaricomycotina</taxon>
        <taxon>Agaricomycetes</taxon>
        <taxon>Hymenochaetales</taxon>
        <taxon>Hymenochaetaceae</taxon>
        <taxon>Phellinidium</taxon>
    </lineage>
</organism>
<dbReference type="SUPFAM" id="SSF51735">
    <property type="entry name" value="NAD(P)-binding Rossmann-fold domains"/>
    <property type="match status" value="1"/>
</dbReference>
<dbReference type="Proteomes" id="UP000308199">
    <property type="component" value="Unassembled WGS sequence"/>
</dbReference>
<evidence type="ECO:0000313" key="2">
    <source>
        <dbReference type="EMBL" id="THH00015.1"/>
    </source>
</evidence>
<sequence>MSARKKTFKIILTGATGAAGLSILRSAIADSAISHITVISRRDIPSSIPSLDKVTRIAHNDFSSYPPDVLSKLAGHDALVWALGTNSMGKSEAEYSRITRDFPVAALRALDEAGVRGEDGVLRMVYLSVDGADTNGKSRALYEKVKGLAEKDLTTYGSKSSSLQVYNIQPAYFPSDPADIATTRSMLRRIVEGTLGSLLIALVPSKTIPVE</sequence>
<dbReference type="InterPro" id="IPR036291">
    <property type="entry name" value="NAD(P)-bd_dom_sf"/>
</dbReference>
<dbReference type="EMBL" id="SGPK01000657">
    <property type="protein sequence ID" value="THH00015.1"/>
    <property type="molecule type" value="Genomic_DNA"/>
</dbReference>
<feature type="domain" description="NAD(P)-binding" evidence="1">
    <location>
        <begin position="14"/>
        <end position="178"/>
    </location>
</feature>
<accession>A0A4S4KN93</accession>
<proteinExistence type="predicted"/>
<gene>
    <name evidence="2" type="ORF">EW145_g7154</name>
</gene>
<dbReference type="PANTHER" id="PTHR14097">
    <property type="entry name" value="OXIDOREDUCTASE HTATIP2"/>
    <property type="match status" value="1"/>
</dbReference>
<comment type="caution">
    <text evidence="2">The sequence shown here is derived from an EMBL/GenBank/DDBJ whole genome shotgun (WGS) entry which is preliminary data.</text>
</comment>
<name>A0A4S4KN93_9AGAM</name>
<dbReference type="Gene3D" id="3.40.50.720">
    <property type="entry name" value="NAD(P)-binding Rossmann-like Domain"/>
    <property type="match status" value="1"/>
</dbReference>
<reference evidence="2 3" key="1">
    <citation type="submission" date="2019-02" db="EMBL/GenBank/DDBJ databases">
        <title>Genome sequencing of the rare red list fungi Phellinidium pouzarii.</title>
        <authorList>
            <person name="Buettner E."/>
            <person name="Kellner H."/>
        </authorList>
    </citation>
    <scope>NUCLEOTIDE SEQUENCE [LARGE SCALE GENOMIC DNA]</scope>
    <source>
        <strain evidence="2 3">DSM 108285</strain>
    </source>
</reference>
<feature type="non-terminal residue" evidence="2">
    <location>
        <position position="211"/>
    </location>
</feature>
<dbReference type="PANTHER" id="PTHR14097:SF8">
    <property type="entry name" value="NAD(P)-BINDING DOMAIN-CONTAINING PROTEIN"/>
    <property type="match status" value="1"/>
</dbReference>
<dbReference type="AlphaFoldDB" id="A0A4S4KN93"/>
<evidence type="ECO:0000313" key="3">
    <source>
        <dbReference type="Proteomes" id="UP000308199"/>
    </source>
</evidence>